<comment type="caution">
    <text evidence="5">The sequence shown here is derived from an EMBL/GenBank/DDBJ whole genome shotgun (WGS) entry which is preliminary data.</text>
</comment>
<organism evidence="5 6">
    <name type="scientific">Hominifimenecus microfluidus</name>
    <dbReference type="NCBI Taxonomy" id="2885348"/>
    <lineage>
        <taxon>Bacteria</taxon>
        <taxon>Bacillati</taxon>
        <taxon>Bacillota</taxon>
        <taxon>Clostridia</taxon>
        <taxon>Lachnospirales</taxon>
        <taxon>Lachnospiraceae</taxon>
        <taxon>Hominifimenecus</taxon>
    </lineage>
</organism>
<gene>
    <name evidence="5" type="ORF">LKD81_03595</name>
</gene>
<evidence type="ECO:0000259" key="4">
    <source>
        <dbReference type="Pfam" id="PF03816"/>
    </source>
</evidence>
<keyword evidence="3" id="KW-0472">Membrane</keyword>
<dbReference type="InterPro" id="IPR050922">
    <property type="entry name" value="LytR/CpsA/Psr_CW_biosynth"/>
</dbReference>
<dbReference type="EMBL" id="JAJEQR010000007">
    <property type="protein sequence ID" value="MCC2230086.1"/>
    <property type="molecule type" value="Genomic_DNA"/>
</dbReference>
<evidence type="ECO:0000256" key="2">
    <source>
        <dbReference type="SAM" id="MobiDB-lite"/>
    </source>
</evidence>
<dbReference type="Gene3D" id="3.40.630.190">
    <property type="entry name" value="LCP protein"/>
    <property type="match status" value="1"/>
</dbReference>
<evidence type="ECO:0000313" key="5">
    <source>
        <dbReference type="EMBL" id="MCC2230086.1"/>
    </source>
</evidence>
<accession>A0AAE3E9V2</accession>
<dbReference type="AlphaFoldDB" id="A0AAE3E9V2"/>
<keyword evidence="3" id="KW-1133">Transmembrane helix</keyword>
<evidence type="ECO:0000256" key="3">
    <source>
        <dbReference type="SAM" id="Phobius"/>
    </source>
</evidence>
<dbReference type="Proteomes" id="UP001198182">
    <property type="component" value="Unassembled WGS sequence"/>
</dbReference>
<proteinExistence type="inferred from homology"/>
<evidence type="ECO:0000313" key="6">
    <source>
        <dbReference type="Proteomes" id="UP001198182"/>
    </source>
</evidence>
<dbReference type="PANTHER" id="PTHR33392:SF6">
    <property type="entry name" value="POLYISOPRENYL-TEICHOIC ACID--PEPTIDOGLYCAN TEICHOIC ACID TRANSFERASE TAGU"/>
    <property type="match status" value="1"/>
</dbReference>
<feature type="transmembrane region" description="Helical" evidence="3">
    <location>
        <begin position="66"/>
        <end position="89"/>
    </location>
</feature>
<reference evidence="5" key="1">
    <citation type="submission" date="2021-10" db="EMBL/GenBank/DDBJ databases">
        <title>Anaerobic single-cell dispensing facilitates the cultivation of human gut bacteria.</title>
        <authorList>
            <person name="Afrizal A."/>
        </authorList>
    </citation>
    <scope>NUCLEOTIDE SEQUENCE</scope>
    <source>
        <strain evidence="5">CLA-AA-H215</strain>
    </source>
</reference>
<feature type="region of interest" description="Disordered" evidence="2">
    <location>
        <begin position="1"/>
        <end position="26"/>
    </location>
</feature>
<name>A0AAE3E9V2_9FIRM</name>
<dbReference type="InterPro" id="IPR004474">
    <property type="entry name" value="LytR_CpsA_psr"/>
</dbReference>
<dbReference type="PANTHER" id="PTHR33392">
    <property type="entry name" value="POLYISOPRENYL-TEICHOIC ACID--PEPTIDOGLYCAN TEICHOIC ACID TRANSFERASE TAGU"/>
    <property type="match status" value="1"/>
</dbReference>
<comment type="similarity">
    <text evidence="1">Belongs to the LytR/CpsA/Psr (LCP) family.</text>
</comment>
<evidence type="ECO:0000256" key="1">
    <source>
        <dbReference type="ARBA" id="ARBA00006068"/>
    </source>
</evidence>
<feature type="domain" description="Cell envelope-related transcriptional attenuator" evidence="4">
    <location>
        <begin position="165"/>
        <end position="323"/>
    </location>
</feature>
<keyword evidence="3" id="KW-0812">Transmembrane</keyword>
<dbReference type="RefSeq" id="WP_308452793.1">
    <property type="nucleotide sequence ID" value="NZ_JAJEQR010000007.1"/>
</dbReference>
<keyword evidence="6" id="KW-1185">Reference proteome</keyword>
<sequence>MMDNHNTPEENPVSGQDPDGQQPVHPAIELDEPEPVMIEEKKSSHEEHHHHHHRFRRRKKKKLAKYIALGILIVLLVLLVTAATAFFVLRTSGRSSLFAQANEVAPSMQMTNESIEPQEILDAYTVKYKGKKYHYNQNIVTILVMGIDKSSLSEEEEGSGKAGQSDANFLLTIDSETGKTSLIAISRDTITDIHIIGATGDSLGMSKAQLALGFSYGDGRDISCQYMVDAVSKLFYGLPIHGYCAIDLDAMPILADTFGGVEVTLLHDMTWLYPDWTEGSNVLLKGNAVTKYIRTRYHIADGTNEKRMERQKQFLMAFIKKAMSEVKNDFTLIGTLYNAISDDMVTNISFSEITYLATLALKMDFSSIDYVSVPGTTKEGNLYMEFYPDEKAFYELILDQFYTCEE</sequence>
<protein>
    <submittedName>
        <fullName evidence="5">LCP family protein</fullName>
    </submittedName>
</protein>
<dbReference type="Pfam" id="PF03816">
    <property type="entry name" value="LytR_cpsA_psr"/>
    <property type="match status" value="1"/>
</dbReference>